<organism evidence="2 3">
    <name type="scientific">Arachis hypogaea</name>
    <name type="common">Peanut</name>
    <dbReference type="NCBI Taxonomy" id="3818"/>
    <lineage>
        <taxon>Eukaryota</taxon>
        <taxon>Viridiplantae</taxon>
        <taxon>Streptophyta</taxon>
        <taxon>Embryophyta</taxon>
        <taxon>Tracheophyta</taxon>
        <taxon>Spermatophyta</taxon>
        <taxon>Magnoliopsida</taxon>
        <taxon>eudicotyledons</taxon>
        <taxon>Gunneridae</taxon>
        <taxon>Pentapetalae</taxon>
        <taxon>rosids</taxon>
        <taxon>fabids</taxon>
        <taxon>Fabales</taxon>
        <taxon>Fabaceae</taxon>
        <taxon>Papilionoideae</taxon>
        <taxon>50 kb inversion clade</taxon>
        <taxon>dalbergioids sensu lato</taxon>
        <taxon>Dalbergieae</taxon>
        <taxon>Pterocarpus clade</taxon>
        <taxon>Arachis</taxon>
    </lineage>
</organism>
<name>A0A444WR34_ARAHY</name>
<dbReference type="AlphaFoldDB" id="A0A444WR34"/>
<comment type="caution">
    <text evidence="2">The sequence shown here is derived from an EMBL/GenBank/DDBJ whole genome shotgun (WGS) entry which is preliminary data.</text>
</comment>
<reference evidence="2 3" key="1">
    <citation type="submission" date="2019-01" db="EMBL/GenBank/DDBJ databases">
        <title>Sequencing of cultivated peanut Arachis hypogaea provides insights into genome evolution and oil improvement.</title>
        <authorList>
            <person name="Chen X."/>
        </authorList>
    </citation>
    <scope>NUCLEOTIDE SEQUENCE [LARGE SCALE GENOMIC DNA]</scope>
    <source>
        <strain evidence="3">cv. Fuhuasheng</strain>
        <tissue evidence="2">Leaves</tissue>
    </source>
</reference>
<keyword evidence="1" id="KW-0812">Transmembrane</keyword>
<keyword evidence="1" id="KW-0472">Membrane</keyword>
<evidence type="ECO:0000313" key="2">
    <source>
        <dbReference type="EMBL" id="RYQ79872.1"/>
    </source>
</evidence>
<sequence>MRLYFLNRPRVFWRVCRIILLLLCLGFLLV</sequence>
<gene>
    <name evidence="2" type="ORF">Ahy_Scaffold1g106654</name>
</gene>
<evidence type="ECO:0000313" key="3">
    <source>
        <dbReference type="Proteomes" id="UP000289738"/>
    </source>
</evidence>
<accession>A0A444WR34</accession>
<dbReference type="Proteomes" id="UP000289738">
    <property type="component" value="Unassembled WGS sequence"/>
</dbReference>
<evidence type="ECO:0000256" key="1">
    <source>
        <dbReference type="SAM" id="Phobius"/>
    </source>
</evidence>
<feature type="transmembrane region" description="Helical" evidence="1">
    <location>
        <begin position="12"/>
        <end position="29"/>
    </location>
</feature>
<dbReference type="EMBL" id="SDMP01000021">
    <property type="protein sequence ID" value="RYQ79872.1"/>
    <property type="molecule type" value="Genomic_DNA"/>
</dbReference>
<proteinExistence type="predicted"/>
<keyword evidence="1" id="KW-1133">Transmembrane helix</keyword>
<protein>
    <submittedName>
        <fullName evidence="2">Uncharacterized protein</fullName>
    </submittedName>
</protein>
<keyword evidence="3" id="KW-1185">Reference proteome</keyword>